<keyword evidence="3" id="KW-0328">Glycosyltransferase</keyword>
<evidence type="ECO:0000313" key="10">
    <source>
        <dbReference type="EMBL" id="NHC34289.1"/>
    </source>
</evidence>
<reference evidence="10 11" key="1">
    <citation type="journal article" date="2015" name="Genome Announc.">
        <title>Draft Genome Sequence of the Terrestrial Cyanobacterium Scytonema millei VB511283, Isolated from Eastern India.</title>
        <authorList>
            <person name="Sen D."/>
            <person name="Chandrababunaidu M.M."/>
            <person name="Singh D."/>
            <person name="Sanghi N."/>
            <person name="Ghorai A."/>
            <person name="Mishra G.P."/>
            <person name="Madduluri M."/>
            <person name="Adhikary S.P."/>
            <person name="Tripathy S."/>
        </authorList>
    </citation>
    <scope>NUCLEOTIDE SEQUENCE [LARGE SCALE GENOMIC DNA]</scope>
    <source>
        <strain evidence="10 11">VB511283</strain>
    </source>
</reference>
<feature type="transmembrane region" description="Helical" evidence="8">
    <location>
        <begin position="360"/>
        <end position="388"/>
    </location>
</feature>
<feature type="transmembrane region" description="Helical" evidence="8">
    <location>
        <begin position="20"/>
        <end position="40"/>
    </location>
</feature>
<dbReference type="RefSeq" id="WP_039715660.1">
    <property type="nucleotide sequence ID" value="NZ_JTJC03000001.1"/>
</dbReference>
<dbReference type="AlphaFoldDB" id="A0A9X5I471"/>
<keyword evidence="5 8" id="KW-0812">Transmembrane</keyword>
<feature type="transmembrane region" description="Helical" evidence="8">
    <location>
        <begin position="118"/>
        <end position="137"/>
    </location>
</feature>
<feature type="transmembrane region" description="Helical" evidence="8">
    <location>
        <begin position="173"/>
        <end position="202"/>
    </location>
</feature>
<protein>
    <submittedName>
        <fullName evidence="10">Glycosyltransferase family 39 protein</fullName>
    </submittedName>
</protein>
<sequence length="570" mass="65269">MNLNQRIPKLTVNLDRTEAINVFAIAVFWVFMIVLVNPLGDFPLIDDWAFGKSVKSIIEQGDFYFSSWNGMNLFSQILWGALFCLPFGFSFTALRFSTLTLGLIGILSTYGLFREVKLSPKIALCGTLIVAVNPLYFLLSNTFMTDVPFFAFAILSLLFLIRGLRKNSGIEIYIGVFIVCVALLIRQLAMAILLAFGCAYLFKNGFNSKNFFKGFFPASLGLLVQFIYQKWLTLHLANHNAYGTQVKNIFNILSEKGIEYILYKFTSQTIVSLVYLGLFIFPFLVILLPVKFKNFTCQQKNIGLFFVASISTIIVGRLIISNKLIPYPNNILSKFGFGPLFLRDTYYSFNEIIIPDALKIFWVFVTVVGGIGAAILIMYLFFSIWQIFSKNFISELSKKWLSVFILSTILIYFFPLGIGILFDRYLIFLIPLLIMLVALPFININDKKNNSTAIVIALSTILVFGAFTLGATHDYLSWNRIRWQALNNLMQEFQITPNHIDGGFEFNGWYLYDSKYKPKHNRSFWWVDKDDYVVSFAAFTGYEEVKRYPLKRWLPFGPDKIVVLHKTTNG</sequence>
<dbReference type="GO" id="GO:0009103">
    <property type="term" value="P:lipopolysaccharide biosynthetic process"/>
    <property type="evidence" value="ECO:0007669"/>
    <property type="project" value="UniProtKB-ARBA"/>
</dbReference>
<evidence type="ECO:0000256" key="8">
    <source>
        <dbReference type="SAM" id="Phobius"/>
    </source>
</evidence>
<organism evidence="10 11">
    <name type="scientific">Scytonema millei VB511283</name>
    <dbReference type="NCBI Taxonomy" id="1245923"/>
    <lineage>
        <taxon>Bacteria</taxon>
        <taxon>Bacillati</taxon>
        <taxon>Cyanobacteriota</taxon>
        <taxon>Cyanophyceae</taxon>
        <taxon>Nostocales</taxon>
        <taxon>Scytonemataceae</taxon>
        <taxon>Scytonema</taxon>
    </lineage>
</organism>
<dbReference type="GO" id="GO:0005886">
    <property type="term" value="C:plasma membrane"/>
    <property type="evidence" value="ECO:0007669"/>
    <property type="project" value="UniProtKB-SubCell"/>
</dbReference>
<evidence type="ECO:0000256" key="5">
    <source>
        <dbReference type="ARBA" id="ARBA00022692"/>
    </source>
</evidence>
<comment type="subcellular location">
    <subcellularLocation>
        <location evidence="1">Cell membrane</location>
        <topology evidence="1">Multi-pass membrane protein</topology>
    </subcellularLocation>
</comment>
<dbReference type="PANTHER" id="PTHR33908:SF11">
    <property type="entry name" value="MEMBRANE PROTEIN"/>
    <property type="match status" value="1"/>
</dbReference>
<evidence type="ECO:0000256" key="4">
    <source>
        <dbReference type="ARBA" id="ARBA00022679"/>
    </source>
</evidence>
<evidence type="ECO:0000313" key="11">
    <source>
        <dbReference type="Proteomes" id="UP000031532"/>
    </source>
</evidence>
<evidence type="ECO:0000256" key="3">
    <source>
        <dbReference type="ARBA" id="ARBA00022676"/>
    </source>
</evidence>
<keyword evidence="4" id="KW-0808">Transferase</keyword>
<evidence type="ECO:0000256" key="1">
    <source>
        <dbReference type="ARBA" id="ARBA00004651"/>
    </source>
</evidence>
<comment type="caution">
    <text evidence="10">The sequence shown here is derived from an EMBL/GenBank/DDBJ whole genome shotgun (WGS) entry which is preliminary data.</text>
</comment>
<dbReference type="GO" id="GO:0016763">
    <property type="term" value="F:pentosyltransferase activity"/>
    <property type="evidence" value="ECO:0007669"/>
    <property type="project" value="TreeGrafter"/>
</dbReference>
<feature type="transmembrane region" description="Helical" evidence="8">
    <location>
        <begin position="143"/>
        <end position="161"/>
    </location>
</feature>
<dbReference type="PANTHER" id="PTHR33908">
    <property type="entry name" value="MANNOSYLTRANSFERASE YKCB-RELATED"/>
    <property type="match status" value="1"/>
</dbReference>
<dbReference type="InterPro" id="IPR050297">
    <property type="entry name" value="LipidA_mod_glycosyltrf_83"/>
</dbReference>
<feature type="domain" description="Glycosyltransferase RgtA/B/C/D-like" evidence="9">
    <location>
        <begin position="82"/>
        <end position="219"/>
    </location>
</feature>
<evidence type="ECO:0000256" key="2">
    <source>
        <dbReference type="ARBA" id="ARBA00022475"/>
    </source>
</evidence>
<feature type="transmembrane region" description="Helical" evidence="8">
    <location>
        <begin position="270"/>
        <end position="290"/>
    </location>
</feature>
<keyword evidence="7 8" id="KW-0472">Membrane</keyword>
<feature type="transmembrane region" description="Helical" evidence="8">
    <location>
        <begin position="77"/>
        <end position="106"/>
    </location>
</feature>
<evidence type="ECO:0000256" key="6">
    <source>
        <dbReference type="ARBA" id="ARBA00022989"/>
    </source>
</evidence>
<evidence type="ECO:0000259" key="9">
    <source>
        <dbReference type="Pfam" id="PF13231"/>
    </source>
</evidence>
<feature type="transmembrane region" description="Helical" evidence="8">
    <location>
        <begin position="400"/>
        <end position="420"/>
    </location>
</feature>
<dbReference type="InterPro" id="IPR038731">
    <property type="entry name" value="RgtA/B/C-like"/>
</dbReference>
<accession>A0A9X5I471</accession>
<feature type="transmembrane region" description="Helical" evidence="8">
    <location>
        <begin position="426"/>
        <end position="444"/>
    </location>
</feature>
<dbReference type="EMBL" id="JTJC03000001">
    <property type="protein sequence ID" value="NHC34289.1"/>
    <property type="molecule type" value="Genomic_DNA"/>
</dbReference>
<feature type="transmembrane region" description="Helical" evidence="8">
    <location>
        <begin position="451"/>
        <end position="471"/>
    </location>
</feature>
<dbReference type="Proteomes" id="UP000031532">
    <property type="component" value="Unassembled WGS sequence"/>
</dbReference>
<name>A0A9X5I471_9CYAN</name>
<keyword evidence="6 8" id="KW-1133">Transmembrane helix</keyword>
<proteinExistence type="predicted"/>
<keyword evidence="2" id="KW-1003">Cell membrane</keyword>
<dbReference type="OrthoDB" id="915562at2"/>
<feature type="transmembrane region" description="Helical" evidence="8">
    <location>
        <begin position="302"/>
        <end position="320"/>
    </location>
</feature>
<dbReference type="Pfam" id="PF13231">
    <property type="entry name" value="PMT_2"/>
    <property type="match status" value="1"/>
</dbReference>
<evidence type="ECO:0000256" key="7">
    <source>
        <dbReference type="ARBA" id="ARBA00023136"/>
    </source>
</evidence>
<keyword evidence="11" id="KW-1185">Reference proteome</keyword>
<gene>
    <name evidence="10" type="ORF">QH73_0006390</name>
</gene>